<evidence type="ECO:0000313" key="1">
    <source>
        <dbReference type="EMBL" id="KAA1068498.1"/>
    </source>
</evidence>
<sequence>MKAPLCQLWILKMSHWKITFGILALIPSCFPGSCITCARCHSAIAWEIQRKDIPSTGICNVLLPEGGHCNVERTQKYFKCSSDPCSAITVKNKEFRSEPKEGCEHDNRHVVPNIPQLPSLEASSSSSDVRSEILPGGTRLYHFLDVNKKE</sequence>
<comment type="caution">
    <text evidence="1">The sequence shown here is derived from an EMBL/GenBank/DDBJ whole genome shotgun (WGS) entry which is preliminary data.</text>
</comment>
<gene>
    <name evidence="1" type="ORF">PGTUg99_027059</name>
</gene>
<dbReference type="AlphaFoldDB" id="A0A5B0LXS4"/>
<evidence type="ECO:0000313" key="2">
    <source>
        <dbReference type="Proteomes" id="UP000325313"/>
    </source>
</evidence>
<proteinExistence type="predicted"/>
<protein>
    <submittedName>
        <fullName evidence="1">Uncharacterized protein</fullName>
    </submittedName>
</protein>
<accession>A0A5B0LXS4</accession>
<name>A0A5B0LXS4_PUCGR</name>
<organism evidence="1 2">
    <name type="scientific">Puccinia graminis f. sp. tritici</name>
    <dbReference type="NCBI Taxonomy" id="56615"/>
    <lineage>
        <taxon>Eukaryota</taxon>
        <taxon>Fungi</taxon>
        <taxon>Dikarya</taxon>
        <taxon>Basidiomycota</taxon>
        <taxon>Pucciniomycotina</taxon>
        <taxon>Pucciniomycetes</taxon>
        <taxon>Pucciniales</taxon>
        <taxon>Pucciniaceae</taxon>
        <taxon>Puccinia</taxon>
    </lineage>
</organism>
<reference evidence="1 2" key="1">
    <citation type="submission" date="2019-05" db="EMBL/GenBank/DDBJ databases">
        <title>Emergence of the Ug99 lineage of the wheat stem rust pathogen through somatic hybridization.</title>
        <authorList>
            <person name="Li F."/>
            <person name="Upadhyaya N.M."/>
            <person name="Sperschneider J."/>
            <person name="Matny O."/>
            <person name="Nguyen-Phuc H."/>
            <person name="Mago R."/>
            <person name="Raley C."/>
            <person name="Miller M.E."/>
            <person name="Silverstein K.A.T."/>
            <person name="Henningsen E."/>
            <person name="Hirsch C.D."/>
            <person name="Visser B."/>
            <person name="Pretorius Z.A."/>
            <person name="Steffenson B.J."/>
            <person name="Schwessinger B."/>
            <person name="Dodds P.N."/>
            <person name="Figueroa M."/>
        </authorList>
    </citation>
    <scope>NUCLEOTIDE SEQUENCE [LARGE SCALE GENOMIC DNA]</scope>
    <source>
        <strain evidence="1 2">Ug99</strain>
    </source>
</reference>
<dbReference type="Proteomes" id="UP000325313">
    <property type="component" value="Unassembled WGS sequence"/>
</dbReference>
<dbReference type="EMBL" id="VDEP01000505">
    <property type="protein sequence ID" value="KAA1068498.1"/>
    <property type="molecule type" value="Genomic_DNA"/>
</dbReference>